<gene>
    <name evidence="1" type="ORF">ENS64_12695</name>
</gene>
<reference evidence="1" key="1">
    <citation type="journal article" date="2020" name="mSystems">
        <title>Genome- and Community-Level Interaction Insights into Carbon Utilization and Element Cycling Functions of Hydrothermarchaeota in Hydrothermal Sediment.</title>
        <authorList>
            <person name="Zhou Z."/>
            <person name="Liu Y."/>
            <person name="Xu W."/>
            <person name="Pan J."/>
            <person name="Luo Z.H."/>
            <person name="Li M."/>
        </authorList>
    </citation>
    <scope>NUCLEOTIDE SEQUENCE [LARGE SCALE GENOMIC DNA]</scope>
    <source>
        <strain evidence="1">SpSt-508</strain>
    </source>
</reference>
<dbReference type="AlphaFoldDB" id="A0A7C4LLK4"/>
<proteinExistence type="predicted"/>
<accession>A0A7C4LLK4</accession>
<sequence length="246" mass="28326">MSFLDPHSIPSAFITHAANILGDTSGGLSGPEIVRYCTDYAVDFNVNIPHASYPFDAANKRTALKENLSAFSPQQQYRIIKELCELKRFKNNQQVKDLKIKLVSRFGQFSTTGAESEINETLIEETRHWLENYPEPLKLYNEALTKFENEIYIRNLLDDLRLSLEKFLQAIFKNGKSLENQITILGEHLATNGCSNELTNMFVKLVEYYSKYQNSYVKHDDAVIEEEIEFILEITSSFMKHIIRLA</sequence>
<protein>
    <submittedName>
        <fullName evidence="1">Uncharacterized protein</fullName>
    </submittedName>
</protein>
<evidence type="ECO:0000313" key="1">
    <source>
        <dbReference type="EMBL" id="HGT40102.1"/>
    </source>
</evidence>
<dbReference type="EMBL" id="DSVQ01000016">
    <property type="protein sequence ID" value="HGT40102.1"/>
    <property type="molecule type" value="Genomic_DNA"/>
</dbReference>
<comment type="caution">
    <text evidence="1">The sequence shown here is derived from an EMBL/GenBank/DDBJ whole genome shotgun (WGS) entry which is preliminary data.</text>
</comment>
<name>A0A7C4LLK4_9PLAN</name>
<organism evidence="1">
    <name type="scientific">Schlesneria paludicola</name>
    <dbReference type="NCBI Taxonomy" id="360056"/>
    <lineage>
        <taxon>Bacteria</taxon>
        <taxon>Pseudomonadati</taxon>
        <taxon>Planctomycetota</taxon>
        <taxon>Planctomycetia</taxon>
        <taxon>Planctomycetales</taxon>
        <taxon>Planctomycetaceae</taxon>
        <taxon>Schlesneria</taxon>
    </lineage>
</organism>